<evidence type="ECO:0008006" key="4">
    <source>
        <dbReference type="Google" id="ProtNLM"/>
    </source>
</evidence>
<evidence type="ECO:0000313" key="2">
    <source>
        <dbReference type="EMBL" id="MFD1162331.1"/>
    </source>
</evidence>
<gene>
    <name evidence="2" type="ORF">ACFQ2E_07870</name>
</gene>
<dbReference type="EMBL" id="JBHTLJ010000002">
    <property type="protein sequence ID" value="MFD1162331.1"/>
    <property type="molecule type" value="Genomic_DNA"/>
</dbReference>
<reference evidence="3" key="1">
    <citation type="journal article" date="2019" name="Int. J. Syst. Evol. Microbiol.">
        <title>The Global Catalogue of Microorganisms (GCM) 10K type strain sequencing project: providing services to taxonomists for standard genome sequencing and annotation.</title>
        <authorList>
            <consortium name="The Broad Institute Genomics Platform"/>
            <consortium name="The Broad Institute Genome Sequencing Center for Infectious Disease"/>
            <person name="Wu L."/>
            <person name="Ma J."/>
        </authorList>
    </citation>
    <scope>NUCLEOTIDE SEQUENCE [LARGE SCALE GENOMIC DNA]</scope>
    <source>
        <strain evidence="3">CCUG 63246</strain>
    </source>
</reference>
<proteinExistence type="predicted"/>
<keyword evidence="1" id="KW-0472">Membrane</keyword>
<dbReference type="RefSeq" id="WP_311938576.1">
    <property type="nucleotide sequence ID" value="NZ_JAVSCK010000002.1"/>
</dbReference>
<keyword evidence="1" id="KW-0812">Transmembrane</keyword>
<sequence>MKEYKVGKFWLVIRAIKAAAILFLALFIPYLVFIDKSFYYKAGIVIGPIASLALLYYGATELIKLIKSLKQNVCIDADSISMGFDKLFFNEISNITFQPAVGFDAAIFIQSKDRDIEMEIPTLIGRRNLIEIGQELEKRTRKYKAEINDLDGGILDPDPSNIGKPVALNFENPIKNMVAFSYNTWLSGDLEKLDKNRQLYAEKASFEGFYKVYTEKDEKLIEDFIKVHKFEGDEFIVSTVANSFVMSNKNIFFPTKNRVVSLKDIQSYSSKGWWTVTLFLTLVSGEEIVIENLDSIPVDSYFEFFKQ</sequence>
<protein>
    <recommendedName>
        <fullName evidence="4">DUF3137 domain-containing protein</fullName>
    </recommendedName>
</protein>
<evidence type="ECO:0000256" key="1">
    <source>
        <dbReference type="SAM" id="Phobius"/>
    </source>
</evidence>
<feature type="transmembrane region" description="Helical" evidence="1">
    <location>
        <begin position="12"/>
        <end position="32"/>
    </location>
</feature>
<accession>A0ABW3RBC2</accession>
<comment type="caution">
    <text evidence="2">The sequence shown here is derived from an EMBL/GenBank/DDBJ whole genome shotgun (WGS) entry which is preliminary data.</text>
</comment>
<dbReference type="Proteomes" id="UP001597163">
    <property type="component" value="Unassembled WGS sequence"/>
</dbReference>
<keyword evidence="1" id="KW-1133">Transmembrane helix</keyword>
<keyword evidence="3" id="KW-1185">Reference proteome</keyword>
<name>A0ABW3RBC2_9FLAO</name>
<organism evidence="2 3">
    <name type="scientific">Hwangdonia seohaensis</name>
    <dbReference type="NCBI Taxonomy" id="1240727"/>
    <lineage>
        <taxon>Bacteria</taxon>
        <taxon>Pseudomonadati</taxon>
        <taxon>Bacteroidota</taxon>
        <taxon>Flavobacteriia</taxon>
        <taxon>Flavobacteriales</taxon>
        <taxon>Flavobacteriaceae</taxon>
        <taxon>Hwangdonia</taxon>
    </lineage>
</organism>
<feature type="transmembrane region" description="Helical" evidence="1">
    <location>
        <begin position="38"/>
        <end position="59"/>
    </location>
</feature>
<evidence type="ECO:0000313" key="3">
    <source>
        <dbReference type="Proteomes" id="UP001597163"/>
    </source>
</evidence>